<dbReference type="PANTHER" id="PTHR45754">
    <property type="entry name" value="METHYLENETETRAHYDROFOLATE REDUCTASE"/>
    <property type="match status" value="1"/>
</dbReference>
<reference evidence="9" key="2">
    <citation type="journal article" date="2023" name="IMA Fungus">
        <title>Comparative genomic study of the Penicillium genus elucidates a diverse pangenome and 15 lateral gene transfer events.</title>
        <authorList>
            <person name="Petersen C."/>
            <person name="Sorensen T."/>
            <person name="Nielsen M.R."/>
            <person name="Sondergaard T.E."/>
            <person name="Sorensen J.L."/>
            <person name="Fitzpatrick D.A."/>
            <person name="Frisvad J.C."/>
            <person name="Nielsen K.L."/>
        </authorList>
    </citation>
    <scope>NUCLEOTIDE SEQUENCE</scope>
    <source>
        <strain evidence="9">IBT 19713</strain>
    </source>
</reference>
<comment type="similarity">
    <text evidence="3">Belongs to the methylenetetrahydrofolate reductase family.</text>
</comment>
<dbReference type="Pfam" id="PF02219">
    <property type="entry name" value="MTHFR"/>
    <property type="match status" value="2"/>
</dbReference>
<dbReference type="SUPFAM" id="SSF51730">
    <property type="entry name" value="FAD-linked oxidoreductase"/>
    <property type="match status" value="1"/>
</dbReference>
<dbReference type="InterPro" id="IPR003171">
    <property type="entry name" value="Mehydrof_redctse-like"/>
</dbReference>
<evidence type="ECO:0000256" key="7">
    <source>
        <dbReference type="RuleBase" id="RU004254"/>
    </source>
</evidence>
<evidence type="ECO:0000256" key="2">
    <source>
        <dbReference type="ARBA" id="ARBA00004777"/>
    </source>
</evidence>
<dbReference type="Pfam" id="PF21895">
    <property type="entry name" value="MTHFR_C"/>
    <property type="match status" value="1"/>
</dbReference>
<keyword evidence="6" id="KW-0560">Oxidoreductase</keyword>
<keyword evidence="4" id="KW-0285">Flavoprotein</keyword>
<dbReference type="EMBL" id="JAPQKS010000004">
    <property type="protein sequence ID" value="KAJ5232659.1"/>
    <property type="molecule type" value="Genomic_DNA"/>
</dbReference>
<dbReference type="GO" id="GO:0035999">
    <property type="term" value="P:tetrahydrofolate interconversion"/>
    <property type="evidence" value="ECO:0007669"/>
    <property type="project" value="TreeGrafter"/>
</dbReference>
<dbReference type="InterPro" id="IPR029041">
    <property type="entry name" value="FAD-linked_oxidoreductase-like"/>
</dbReference>
<dbReference type="Proteomes" id="UP001150941">
    <property type="component" value="Unassembled WGS sequence"/>
</dbReference>
<keyword evidence="5" id="KW-0274">FAD</keyword>
<evidence type="ECO:0000256" key="5">
    <source>
        <dbReference type="ARBA" id="ARBA00022827"/>
    </source>
</evidence>
<dbReference type="RefSeq" id="XP_058330651.1">
    <property type="nucleotide sequence ID" value="XM_058474911.1"/>
</dbReference>
<dbReference type="InterPro" id="IPR053806">
    <property type="entry name" value="MTHFR_C"/>
</dbReference>
<dbReference type="CDD" id="cd00537">
    <property type="entry name" value="MTHFR"/>
    <property type="match status" value="1"/>
</dbReference>
<accession>A0A9W9TPV4</accession>
<comment type="caution">
    <text evidence="9">The sequence shown here is derived from an EMBL/GenBank/DDBJ whole genome shotgun (WGS) entry which is preliminary data.</text>
</comment>
<dbReference type="GO" id="GO:0009086">
    <property type="term" value="P:methionine biosynthetic process"/>
    <property type="evidence" value="ECO:0007669"/>
    <property type="project" value="TreeGrafter"/>
</dbReference>
<comment type="pathway">
    <text evidence="2 7">One-carbon metabolism; tetrahydrofolate interconversion.</text>
</comment>
<keyword evidence="10" id="KW-1185">Reference proteome</keyword>
<dbReference type="GO" id="GO:0071949">
    <property type="term" value="F:FAD binding"/>
    <property type="evidence" value="ECO:0007669"/>
    <property type="project" value="TreeGrafter"/>
</dbReference>
<name>A0A9W9TPV4_9EURO</name>
<evidence type="ECO:0000313" key="9">
    <source>
        <dbReference type="EMBL" id="KAJ5232659.1"/>
    </source>
</evidence>
<dbReference type="GO" id="GO:0005829">
    <property type="term" value="C:cytosol"/>
    <property type="evidence" value="ECO:0007669"/>
    <property type="project" value="TreeGrafter"/>
</dbReference>
<comment type="cofactor">
    <cofactor evidence="1">
        <name>FAD</name>
        <dbReference type="ChEBI" id="CHEBI:57692"/>
    </cofactor>
</comment>
<reference evidence="9" key="1">
    <citation type="submission" date="2022-11" db="EMBL/GenBank/DDBJ databases">
        <authorList>
            <person name="Petersen C."/>
        </authorList>
    </citation>
    <scope>NUCLEOTIDE SEQUENCE</scope>
    <source>
        <strain evidence="9">IBT 19713</strain>
    </source>
</reference>
<evidence type="ECO:0000259" key="8">
    <source>
        <dbReference type="Pfam" id="PF21895"/>
    </source>
</evidence>
<dbReference type="OrthoDB" id="16284at2759"/>
<organism evidence="9 10">
    <name type="scientific">Penicillium chermesinum</name>
    <dbReference type="NCBI Taxonomy" id="63820"/>
    <lineage>
        <taxon>Eukaryota</taxon>
        <taxon>Fungi</taxon>
        <taxon>Dikarya</taxon>
        <taxon>Ascomycota</taxon>
        <taxon>Pezizomycotina</taxon>
        <taxon>Eurotiomycetes</taxon>
        <taxon>Eurotiomycetidae</taxon>
        <taxon>Eurotiales</taxon>
        <taxon>Aspergillaceae</taxon>
        <taxon>Penicillium</taxon>
    </lineage>
</organism>
<dbReference type="GeneID" id="83202214"/>
<evidence type="ECO:0000256" key="6">
    <source>
        <dbReference type="ARBA" id="ARBA00023002"/>
    </source>
</evidence>
<gene>
    <name evidence="9" type="ORF">N7468_005615</name>
</gene>
<sequence>MHIREKLAQKQAAGEPGISFEFFPPKTAQGVQNLYDRMDRMHALGPAFIDVTWGAGGRLSDLTCEMVNVAQSVYGLETCMHLTCTDMPREKVDQALDSAYKAGCTNILALRGDPPREKETWEATDGGFRYAKDLGADDNPDVDQLIDHLKEKVDAGSTFVITQMFYDAENFIEWVKKCRAKGITVPIIPGIMPIQTYAAFIRRSNWTKVRAPPEWMAELEPVKNDDAAVRDIGKRLIAEMCRKLLASGINHLHFYTMNLAQATKLVLEELGLAPSDGSPIQRSLPWRPSLGLGRRSEDVRPVFWRNRNSSYVARTQTWDEYPNGRWTDSRSPAFGELDAYGVGLKGSNEQNIKLWGEPKSVRELSDIFVRFINGKLERLPWSDTGITIEANEIKQNLVDLNRRGFLTINSQPAVNGVKSSHPTYGWGPKNGFVYQKAYLELFVPSHLIDELISRIEANEDLTYHAVNKNGELRTNTRDSPNALTWGIFAGREIIQPTITETISFLAWKDEAYRLGEDWSKCHDAASPTRQLLQDFVNDRYLVNIVDNDFHRSNVVFELFNGLEVKDLDVQAEGKSDANGTTGAVASN</sequence>
<evidence type="ECO:0000256" key="4">
    <source>
        <dbReference type="ARBA" id="ARBA00022630"/>
    </source>
</evidence>
<proteinExistence type="inferred from homology"/>
<feature type="domain" description="MTHFR SAM-binding regulatory" evidence="8">
    <location>
        <begin position="282"/>
        <end position="560"/>
    </location>
</feature>
<dbReference type="PANTHER" id="PTHR45754:SF3">
    <property type="entry name" value="METHYLENETETRAHYDROFOLATE REDUCTASE (NADPH)"/>
    <property type="match status" value="1"/>
</dbReference>
<evidence type="ECO:0000256" key="1">
    <source>
        <dbReference type="ARBA" id="ARBA00001974"/>
    </source>
</evidence>
<evidence type="ECO:0000256" key="3">
    <source>
        <dbReference type="ARBA" id="ARBA00006743"/>
    </source>
</evidence>
<dbReference type="Gene3D" id="3.20.20.220">
    <property type="match status" value="2"/>
</dbReference>
<protein>
    <submittedName>
        <fullName evidence="9">Methylenetetrahydrofolate reductase 1</fullName>
    </submittedName>
</protein>
<dbReference type="GO" id="GO:0004489">
    <property type="term" value="F:methylenetetrahydrofolate reductase [NAD(P)H] activity"/>
    <property type="evidence" value="ECO:0007669"/>
    <property type="project" value="InterPro"/>
</dbReference>
<dbReference type="AlphaFoldDB" id="A0A9W9TPV4"/>
<evidence type="ECO:0000313" key="10">
    <source>
        <dbReference type="Proteomes" id="UP001150941"/>
    </source>
</evidence>